<dbReference type="InterPro" id="IPR001525">
    <property type="entry name" value="C5_MeTfrase"/>
</dbReference>
<dbReference type="Gene3D" id="3.90.120.10">
    <property type="entry name" value="DNA Methylase, subunit A, domain 2"/>
    <property type="match status" value="1"/>
</dbReference>
<keyword evidence="4" id="KW-0680">Restriction system</keyword>
<dbReference type="Pfam" id="PF00145">
    <property type="entry name" value="DNA_methylase"/>
    <property type="match status" value="1"/>
</dbReference>
<evidence type="ECO:0000256" key="2">
    <source>
        <dbReference type="ARBA" id="ARBA00022679"/>
    </source>
</evidence>
<dbReference type="Gene3D" id="3.40.50.150">
    <property type="entry name" value="Vaccinia Virus protein VP39"/>
    <property type="match status" value="1"/>
</dbReference>
<dbReference type="PANTHER" id="PTHR46098:SF1">
    <property type="entry name" value="TRNA (CYTOSINE(38)-C(5))-METHYLTRANSFERASE"/>
    <property type="match status" value="1"/>
</dbReference>
<evidence type="ECO:0000256" key="5">
    <source>
        <dbReference type="PROSITE-ProRule" id="PRU01016"/>
    </source>
</evidence>
<reference evidence="8 9" key="1">
    <citation type="journal article" date="2016" name="Nat. Commun.">
        <title>Thousands of microbial genomes shed light on interconnected biogeochemical processes in an aquifer system.</title>
        <authorList>
            <person name="Anantharaman K."/>
            <person name="Brown C.T."/>
            <person name="Hug L.A."/>
            <person name="Sharon I."/>
            <person name="Castelle C.J."/>
            <person name="Probst A.J."/>
            <person name="Thomas B.C."/>
            <person name="Singh A."/>
            <person name="Wilkins M.J."/>
            <person name="Karaoz U."/>
            <person name="Brodie E.L."/>
            <person name="Williams K.H."/>
            <person name="Hubbard S.S."/>
            <person name="Banfield J.F."/>
        </authorList>
    </citation>
    <scope>NUCLEOTIDE SEQUENCE [LARGE SCALE GENOMIC DNA]</scope>
</reference>
<evidence type="ECO:0000256" key="4">
    <source>
        <dbReference type="ARBA" id="ARBA00022747"/>
    </source>
</evidence>
<evidence type="ECO:0000313" key="9">
    <source>
        <dbReference type="Proteomes" id="UP000178724"/>
    </source>
</evidence>
<dbReference type="CDD" id="cd00315">
    <property type="entry name" value="Cyt_C5_DNA_methylase"/>
    <property type="match status" value="1"/>
</dbReference>
<organism evidence="8 9">
    <name type="scientific">candidate division WOR-1 bacterium RIFCSPHIGHO2_01_FULL_53_15</name>
    <dbReference type="NCBI Taxonomy" id="1802564"/>
    <lineage>
        <taxon>Bacteria</taxon>
        <taxon>Bacillati</taxon>
        <taxon>Saganbacteria</taxon>
    </lineage>
</organism>
<dbReference type="EMBL" id="METM01000007">
    <property type="protein sequence ID" value="OGB90542.1"/>
    <property type="molecule type" value="Genomic_DNA"/>
</dbReference>
<sequence>MSFKFIDLFAGIGGMRIPFEELGGECVFTSDWDKDAQKMYEVNFGEKPHGDITKIHEIDIPDHDVLLAGFPCQPFSIIGSRKGFEDTRGTLFFDIERILKAKRPKAFLLENVKQLRGHDKGRTLNVILNHLTALGYHVHWKVLNALNFGLPHKRERIFIVGLLHNYDFTFPQGTLNRKPLSDILEKKVDHSYFAAKVIQKRMKDNHKSRYNPGIWHVNKGGNISSHPYSCALRAGASYNYLLVNGKRRLTERECLRLLGFPESYKIVRTYMQMRKVTGNGVVVPVVRAIAKEIVSCLKGERPINELCNSLMSEQLPIFIPKIERKDYELVVSGR</sequence>
<evidence type="ECO:0000256" key="6">
    <source>
        <dbReference type="RuleBase" id="RU000416"/>
    </source>
</evidence>
<evidence type="ECO:0000256" key="7">
    <source>
        <dbReference type="RuleBase" id="RU000417"/>
    </source>
</evidence>
<keyword evidence="3 5" id="KW-0949">S-adenosyl-L-methionine</keyword>
<dbReference type="PROSITE" id="PS51679">
    <property type="entry name" value="SAM_MT_C5"/>
    <property type="match status" value="1"/>
</dbReference>
<dbReference type="GO" id="GO:0009307">
    <property type="term" value="P:DNA restriction-modification system"/>
    <property type="evidence" value="ECO:0007669"/>
    <property type="project" value="UniProtKB-KW"/>
</dbReference>
<dbReference type="InterPro" id="IPR050750">
    <property type="entry name" value="C5-MTase"/>
</dbReference>
<name>A0A1F4Q5N4_UNCSA</name>
<keyword evidence="2 5" id="KW-0808">Transferase</keyword>
<dbReference type="NCBIfam" id="TIGR00675">
    <property type="entry name" value="dcm"/>
    <property type="match status" value="1"/>
</dbReference>
<comment type="similarity">
    <text evidence="5 6">Belongs to the class I-like SAM-binding methyltransferase superfamily. C5-methyltransferase family.</text>
</comment>
<comment type="caution">
    <text evidence="8">The sequence shown here is derived from an EMBL/GenBank/DDBJ whole genome shotgun (WGS) entry which is preliminary data.</text>
</comment>
<protein>
    <recommendedName>
        <fullName evidence="7">Cytosine-specific methyltransferase</fullName>
        <ecNumber evidence="7">2.1.1.37</ecNumber>
    </recommendedName>
</protein>
<evidence type="ECO:0000313" key="8">
    <source>
        <dbReference type="EMBL" id="OGB90542.1"/>
    </source>
</evidence>
<dbReference type="EC" id="2.1.1.37" evidence="7"/>
<comment type="catalytic activity">
    <reaction evidence="7">
        <text>a 2'-deoxycytidine in DNA + S-adenosyl-L-methionine = a 5-methyl-2'-deoxycytidine in DNA + S-adenosyl-L-homocysteine + H(+)</text>
        <dbReference type="Rhea" id="RHEA:13681"/>
        <dbReference type="Rhea" id="RHEA-COMP:11369"/>
        <dbReference type="Rhea" id="RHEA-COMP:11370"/>
        <dbReference type="ChEBI" id="CHEBI:15378"/>
        <dbReference type="ChEBI" id="CHEBI:57856"/>
        <dbReference type="ChEBI" id="CHEBI:59789"/>
        <dbReference type="ChEBI" id="CHEBI:85452"/>
        <dbReference type="ChEBI" id="CHEBI:85454"/>
        <dbReference type="EC" id="2.1.1.37"/>
    </reaction>
</comment>
<dbReference type="PROSITE" id="PS00094">
    <property type="entry name" value="C5_MTASE_1"/>
    <property type="match status" value="1"/>
</dbReference>
<dbReference type="SUPFAM" id="SSF53335">
    <property type="entry name" value="S-adenosyl-L-methionine-dependent methyltransferases"/>
    <property type="match status" value="1"/>
</dbReference>
<evidence type="ECO:0000256" key="1">
    <source>
        <dbReference type="ARBA" id="ARBA00022603"/>
    </source>
</evidence>
<dbReference type="GO" id="GO:0003886">
    <property type="term" value="F:DNA (cytosine-5-)-methyltransferase activity"/>
    <property type="evidence" value="ECO:0007669"/>
    <property type="project" value="UniProtKB-EC"/>
</dbReference>
<dbReference type="AlphaFoldDB" id="A0A1F4Q5N4"/>
<dbReference type="PRINTS" id="PR00105">
    <property type="entry name" value="C5METTRFRASE"/>
</dbReference>
<feature type="active site" evidence="5">
    <location>
        <position position="72"/>
    </location>
</feature>
<dbReference type="InterPro" id="IPR018117">
    <property type="entry name" value="C5_DNA_meth_AS"/>
</dbReference>
<gene>
    <name evidence="8" type="ORF">A2625_03235</name>
</gene>
<dbReference type="PANTHER" id="PTHR46098">
    <property type="entry name" value="TRNA (CYTOSINE(38)-C(5))-METHYLTRANSFERASE"/>
    <property type="match status" value="1"/>
</dbReference>
<evidence type="ECO:0000256" key="3">
    <source>
        <dbReference type="ARBA" id="ARBA00022691"/>
    </source>
</evidence>
<accession>A0A1F4Q5N4</accession>
<dbReference type="InterPro" id="IPR029063">
    <property type="entry name" value="SAM-dependent_MTases_sf"/>
</dbReference>
<proteinExistence type="inferred from homology"/>
<keyword evidence="1 5" id="KW-0489">Methyltransferase</keyword>
<dbReference type="Proteomes" id="UP000178724">
    <property type="component" value="Unassembled WGS sequence"/>
</dbReference>
<dbReference type="GO" id="GO:0032259">
    <property type="term" value="P:methylation"/>
    <property type="evidence" value="ECO:0007669"/>
    <property type="project" value="UniProtKB-KW"/>
</dbReference>